<feature type="non-terminal residue" evidence="11">
    <location>
        <position position="562"/>
    </location>
</feature>
<keyword evidence="3 8" id="KW-0479">Metal-binding</keyword>
<dbReference type="EMBL" id="JAWWNJ010000019">
    <property type="protein sequence ID" value="KAK7035950.1"/>
    <property type="molecule type" value="Genomic_DNA"/>
</dbReference>
<feature type="active site" description="Charge relay system" evidence="8">
    <location>
        <position position="285"/>
    </location>
</feature>
<dbReference type="PROSITE" id="PS51695">
    <property type="entry name" value="SEDOLISIN"/>
    <property type="match status" value="1"/>
</dbReference>
<keyword evidence="7" id="KW-0865">Zymogen</keyword>
<evidence type="ECO:0000259" key="10">
    <source>
        <dbReference type="PROSITE" id="PS51695"/>
    </source>
</evidence>
<dbReference type="InterPro" id="IPR050819">
    <property type="entry name" value="Tripeptidyl-peptidase_I"/>
</dbReference>
<keyword evidence="9" id="KW-0732">Signal</keyword>
<evidence type="ECO:0000256" key="5">
    <source>
        <dbReference type="ARBA" id="ARBA00022825"/>
    </source>
</evidence>
<feature type="binding site" evidence="8">
    <location>
        <position position="522"/>
    </location>
    <ligand>
        <name>Ca(2+)</name>
        <dbReference type="ChEBI" id="CHEBI:29108"/>
    </ligand>
</feature>
<dbReference type="InterPro" id="IPR030400">
    <property type="entry name" value="Sedolisin_dom"/>
</dbReference>
<dbReference type="InterPro" id="IPR036852">
    <property type="entry name" value="Peptidase_S8/S53_dom_sf"/>
</dbReference>
<keyword evidence="4 8" id="KW-0378">Hydrolase</keyword>
<dbReference type="GO" id="GO:0006508">
    <property type="term" value="P:proteolysis"/>
    <property type="evidence" value="ECO:0007669"/>
    <property type="project" value="UniProtKB-KW"/>
</dbReference>
<comment type="caution">
    <text evidence="11">The sequence shown here is derived from an EMBL/GenBank/DDBJ whole genome shotgun (WGS) entry which is preliminary data.</text>
</comment>
<evidence type="ECO:0000313" key="11">
    <source>
        <dbReference type="EMBL" id="KAK7035950.1"/>
    </source>
</evidence>
<feature type="binding site" evidence="8">
    <location>
        <position position="523"/>
    </location>
    <ligand>
        <name>Ca(2+)</name>
        <dbReference type="ChEBI" id="CHEBI:29108"/>
    </ligand>
</feature>
<keyword evidence="6 8" id="KW-0106">Calcium</keyword>
<proteinExistence type="predicted"/>
<dbReference type="SUPFAM" id="SSF52743">
    <property type="entry name" value="Subtilisin-like"/>
    <property type="match status" value="1"/>
</dbReference>
<dbReference type="GO" id="GO:0008240">
    <property type="term" value="F:tripeptidyl-peptidase activity"/>
    <property type="evidence" value="ECO:0007669"/>
    <property type="project" value="TreeGrafter"/>
</dbReference>
<evidence type="ECO:0000256" key="2">
    <source>
        <dbReference type="ARBA" id="ARBA00022670"/>
    </source>
</evidence>
<dbReference type="SUPFAM" id="SSF54897">
    <property type="entry name" value="Protease propeptides/inhibitors"/>
    <property type="match status" value="1"/>
</dbReference>
<keyword evidence="5 8" id="KW-0720">Serine protease</keyword>
<feature type="active site" description="Charge relay system" evidence="8">
    <location>
        <position position="281"/>
    </location>
</feature>
<evidence type="ECO:0000256" key="3">
    <source>
        <dbReference type="ARBA" id="ARBA00022723"/>
    </source>
</evidence>
<name>A0AAW0CBC9_9AGAR</name>
<dbReference type="AlphaFoldDB" id="A0AAW0CBC9"/>
<dbReference type="Gene3D" id="3.40.50.200">
    <property type="entry name" value="Peptidase S8/S53 domain"/>
    <property type="match status" value="1"/>
</dbReference>
<dbReference type="GO" id="GO:0004252">
    <property type="term" value="F:serine-type endopeptidase activity"/>
    <property type="evidence" value="ECO:0007669"/>
    <property type="project" value="UniProtKB-UniRule"/>
</dbReference>
<keyword evidence="12" id="KW-1185">Reference proteome</keyword>
<dbReference type="InterPro" id="IPR015366">
    <property type="entry name" value="S53_propep"/>
</dbReference>
<feature type="active site" description="Charge relay system" evidence="8">
    <location>
        <position position="481"/>
    </location>
</feature>
<feature type="binding site" evidence="8">
    <location>
        <position position="543"/>
    </location>
    <ligand>
        <name>Ca(2+)</name>
        <dbReference type="ChEBI" id="CHEBI:29108"/>
    </ligand>
</feature>
<evidence type="ECO:0000313" key="12">
    <source>
        <dbReference type="Proteomes" id="UP001362999"/>
    </source>
</evidence>
<comment type="subcellular location">
    <subcellularLocation>
        <location evidence="1">Secreted</location>
        <location evidence="1">Extracellular space</location>
    </subcellularLocation>
</comment>
<sequence length="562" mass="57858">MLCLASFVAIALTVVSAKPLADSLVVHERRDAPPAGFVHSGAAPAEQTLNLKIGLAQSNLPGLESALYEVASPGSAKYGQWLSKDQVAAFARPSDETTAAVSQWLSDNDIDFTAASDAGDWLSINIPVSKANELLNADFSVFTHADSGKESVRTLAYSIPASLQPHIKLFTPTTSFTAPRNSNAIVPTEQLKPSPAAAAAGCSSTITPSCLQSMYQLPTKAATNKTNQIGVVGMDDQFANQADLTQFLKAQRTDISSSTAFGLISVDGGTNSQTRSQAGVEANLDIQYTVGVATGVPVQFVSVGESTKDGSDEGFLDVINAMIALAAPPQVLTTSYGFDTEASLSKALTFAMCDQYMQLTSRGVSILFATGDGGVASTPGVSCSGKPFPPTFPTCPYATLVGATTGSAPETGAALSAGGFSNYFAQQSWQASAVNSYIQALGSTDSGKYNASGRAYPDVSASGENVWIVSAGSTGLVAGTSCSSPIFASVVGLLNDELLNAGKPVLGFLNPWLYANPQAFNDITAGSNPGCGTNGFPAKAGWDPVTGLGSPNYPKLRTAAGL</sequence>
<dbReference type="GO" id="GO:0046872">
    <property type="term" value="F:metal ion binding"/>
    <property type="evidence" value="ECO:0007669"/>
    <property type="project" value="UniProtKB-UniRule"/>
</dbReference>
<accession>A0AAW0CBC9</accession>
<dbReference type="CDD" id="cd04056">
    <property type="entry name" value="Peptidases_S53"/>
    <property type="match status" value="1"/>
</dbReference>
<dbReference type="GO" id="GO:0005576">
    <property type="term" value="C:extracellular region"/>
    <property type="evidence" value="ECO:0007669"/>
    <property type="project" value="UniProtKB-SubCell"/>
</dbReference>
<protein>
    <submittedName>
        <fullName evidence="11">Subtilisin-like protein</fullName>
    </submittedName>
</protein>
<keyword evidence="2 8" id="KW-0645">Protease</keyword>
<gene>
    <name evidence="11" type="ORF">R3P38DRAFT_3484403</name>
</gene>
<feature type="chain" id="PRO_5043990339" evidence="9">
    <location>
        <begin position="18"/>
        <end position="562"/>
    </location>
</feature>
<evidence type="ECO:0000256" key="9">
    <source>
        <dbReference type="SAM" id="SignalP"/>
    </source>
</evidence>
<feature type="signal peptide" evidence="9">
    <location>
        <begin position="1"/>
        <end position="17"/>
    </location>
</feature>
<dbReference type="SMART" id="SM00944">
    <property type="entry name" value="Pro-kuma_activ"/>
    <property type="match status" value="1"/>
</dbReference>
<reference evidence="11 12" key="1">
    <citation type="journal article" date="2024" name="J Genomics">
        <title>Draft genome sequencing and assembly of Favolaschia claudopus CIRM-BRFM 2984 isolated from oak limbs.</title>
        <authorList>
            <person name="Navarro D."/>
            <person name="Drula E."/>
            <person name="Chaduli D."/>
            <person name="Cazenave R."/>
            <person name="Ahrendt S."/>
            <person name="Wang J."/>
            <person name="Lipzen A."/>
            <person name="Daum C."/>
            <person name="Barry K."/>
            <person name="Grigoriev I.V."/>
            <person name="Favel A."/>
            <person name="Rosso M.N."/>
            <person name="Martin F."/>
        </authorList>
    </citation>
    <scope>NUCLEOTIDE SEQUENCE [LARGE SCALE GENOMIC DNA]</scope>
    <source>
        <strain evidence="11 12">CIRM-BRFM 2984</strain>
    </source>
</reference>
<dbReference type="Pfam" id="PF09286">
    <property type="entry name" value="Pro-kuma_activ"/>
    <property type="match status" value="1"/>
</dbReference>
<feature type="binding site" evidence="8">
    <location>
        <position position="541"/>
    </location>
    <ligand>
        <name>Ca(2+)</name>
        <dbReference type="ChEBI" id="CHEBI:29108"/>
    </ligand>
</feature>
<organism evidence="11 12">
    <name type="scientific">Favolaschia claudopus</name>
    <dbReference type="NCBI Taxonomy" id="2862362"/>
    <lineage>
        <taxon>Eukaryota</taxon>
        <taxon>Fungi</taxon>
        <taxon>Dikarya</taxon>
        <taxon>Basidiomycota</taxon>
        <taxon>Agaricomycotina</taxon>
        <taxon>Agaricomycetes</taxon>
        <taxon>Agaricomycetidae</taxon>
        <taxon>Agaricales</taxon>
        <taxon>Marasmiineae</taxon>
        <taxon>Mycenaceae</taxon>
        <taxon>Favolaschia</taxon>
    </lineage>
</organism>
<dbReference type="Proteomes" id="UP001362999">
    <property type="component" value="Unassembled WGS sequence"/>
</dbReference>
<evidence type="ECO:0000256" key="1">
    <source>
        <dbReference type="ARBA" id="ARBA00004239"/>
    </source>
</evidence>
<evidence type="ECO:0000256" key="6">
    <source>
        <dbReference type="ARBA" id="ARBA00022837"/>
    </source>
</evidence>
<evidence type="ECO:0000256" key="8">
    <source>
        <dbReference type="PROSITE-ProRule" id="PRU01032"/>
    </source>
</evidence>
<evidence type="ECO:0000256" key="7">
    <source>
        <dbReference type="ARBA" id="ARBA00023145"/>
    </source>
</evidence>
<dbReference type="CDD" id="cd11377">
    <property type="entry name" value="Pro-peptidase_S53"/>
    <property type="match status" value="1"/>
</dbReference>
<feature type="domain" description="Peptidase S53" evidence="10">
    <location>
        <begin position="205"/>
        <end position="562"/>
    </location>
</feature>
<dbReference type="PANTHER" id="PTHR14218">
    <property type="entry name" value="PROTEASE S8 TRIPEPTIDYL PEPTIDASE I CLN2"/>
    <property type="match status" value="1"/>
</dbReference>
<dbReference type="PANTHER" id="PTHR14218:SF15">
    <property type="entry name" value="TRIPEPTIDYL-PEPTIDASE 1"/>
    <property type="match status" value="1"/>
</dbReference>
<evidence type="ECO:0000256" key="4">
    <source>
        <dbReference type="ARBA" id="ARBA00022801"/>
    </source>
</evidence>
<comment type="cofactor">
    <cofactor evidence="8">
        <name>Ca(2+)</name>
        <dbReference type="ChEBI" id="CHEBI:29108"/>
    </cofactor>
    <text evidence="8">Binds 1 Ca(2+) ion per subunit.</text>
</comment>